<proteinExistence type="predicted"/>
<dbReference type="InterPro" id="IPR028082">
    <property type="entry name" value="Peripla_BP_I"/>
</dbReference>
<comment type="caution">
    <text evidence="5">The sequence shown here is derived from an EMBL/GenBank/DDBJ whole genome shotgun (WGS) entry which is preliminary data.</text>
</comment>
<dbReference type="InterPro" id="IPR046335">
    <property type="entry name" value="LacI/GalR-like_sensor"/>
</dbReference>
<dbReference type="RefSeq" id="WP_281736386.1">
    <property type="nucleotide sequence ID" value="NZ_JAKETQ010000001.1"/>
</dbReference>
<evidence type="ECO:0000313" key="6">
    <source>
        <dbReference type="Proteomes" id="UP001156140"/>
    </source>
</evidence>
<evidence type="ECO:0000313" key="5">
    <source>
        <dbReference type="EMBL" id="MCI0128188.1"/>
    </source>
</evidence>
<evidence type="ECO:0000259" key="4">
    <source>
        <dbReference type="PROSITE" id="PS50932"/>
    </source>
</evidence>
<dbReference type="PANTHER" id="PTHR30146:SF109">
    <property type="entry name" value="HTH-TYPE TRANSCRIPTIONAL REGULATOR GALS"/>
    <property type="match status" value="1"/>
</dbReference>
<dbReference type="Pfam" id="PF00356">
    <property type="entry name" value="LacI"/>
    <property type="match status" value="1"/>
</dbReference>
<sequence>MKLKELAAELGLSQTTVSRALNGYPEVNEATRQRVSEAAQRLGYRANVSARRLATGRAGAIGVVLPTEGNIQFGPHTNEYLSGVAGRLAREEIDILLSPLETDDEIPAFKRLISSKRVDALIVGSPMLSDSRVKFLTEIGFPFVLHGRTEIGKPHAWLDIDNAGAFFRATSHLLDLGHRRIAMINGPDGMTFAEHREQGYRDALVARGITPDPRLIANGQFTDEIGFRFAQGFLEQTPRPTAILAGSMMTALGVFRAIRAAGLTLGRDVSMIAHDDVFPYLNADNMVPSMSTTRSSIRAAGTRIAELVLQVLAGKPVEQIHELWPVELVLRESTGPAPRD</sequence>
<gene>
    <name evidence="5" type="ORF">ML536_15265</name>
</gene>
<dbReference type="AlphaFoldDB" id="A0AA41UC42"/>
<dbReference type="InterPro" id="IPR000843">
    <property type="entry name" value="HTH_LacI"/>
</dbReference>
<dbReference type="Proteomes" id="UP001156140">
    <property type="component" value="Unassembled WGS sequence"/>
</dbReference>
<dbReference type="SMART" id="SM00354">
    <property type="entry name" value="HTH_LACI"/>
    <property type="match status" value="1"/>
</dbReference>
<keyword evidence="6" id="KW-1185">Reference proteome</keyword>
<dbReference type="InterPro" id="IPR010982">
    <property type="entry name" value="Lambda_DNA-bd_dom_sf"/>
</dbReference>
<dbReference type="CDD" id="cd20010">
    <property type="entry name" value="PBP1_AglR-like"/>
    <property type="match status" value="1"/>
</dbReference>
<keyword evidence="3" id="KW-0804">Transcription</keyword>
<name>A0AA41UC42_9HYPH</name>
<dbReference type="Gene3D" id="3.40.50.2300">
    <property type="match status" value="2"/>
</dbReference>
<evidence type="ECO:0000256" key="2">
    <source>
        <dbReference type="ARBA" id="ARBA00023125"/>
    </source>
</evidence>
<feature type="domain" description="HTH lacI-type" evidence="4">
    <location>
        <begin position="1"/>
        <end position="55"/>
    </location>
</feature>
<dbReference type="GO" id="GO:0000976">
    <property type="term" value="F:transcription cis-regulatory region binding"/>
    <property type="evidence" value="ECO:0007669"/>
    <property type="project" value="TreeGrafter"/>
</dbReference>
<keyword evidence="1" id="KW-0805">Transcription regulation</keyword>
<dbReference type="CDD" id="cd01392">
    <property type="entry name" value="HTH_LacI"/>
    <property type="match status" value="1"/>
</dbReference>
<dbReference type="GO" id="GO:0003700">
    <property type="term" value="F:DNA-binding transcription factor activity"/>
    <property type="evidence" value="ECO:0007669"/>
    <property type="project" value="TreeGrafter"/>
</dbReference>
<evidence type="ECO:0000256" key="1">
    <source>
        <dbReference type="ARBA" id="ARBA00023015"/>
    </source>
</evidence>
<organism evidence="5 6">
    <name type="scientific">Paradevosia shaoguanensis</name>
    <dbReference type="NCBI Taxonomy" id="1335043"/>
    <lineage>
        <taxon>Bacteria</taxon>
        <taxon>Pseudomonadati</taxon>
        <taxon>Pseudomonadota</taxon>
        <taxon>Alphaproteobacteria</taxon>
        <taxon>Hyphomicrobiales</taxon>
        <taxon>Devosiaceae</taxon>
        <taxon>Paradevosia</taxon>
    </lineage>
</organism>
<evidence type="ECO:0000256" key="3">
    <source>
        <dbReference type="ARBA" id="ARBA00023163"/>
    </source>
</evidence>
<dbReference type="PROSITE" id="PS50932">
    <property type="entry name" value="HTH_LACI_2"/>
    <property type="match status" value="1"/>
</dbReference>
<reference evidence="5" key="1">
    <citation type="submission" date="2022-03" db="EMBL/GenBank/DDBJ databases">
        <title>The complete genome sequence of a Methyloterrigena soli.</title>
        <authorList>
            <person name="Zi Z."/>
        </authorList>
    </citation>
    <scope>NUCLEOTIDE SEQUENCE</scope>
    <source>
        <strain evidence="5">M48</strain>
    </source>
</reference>
<dbReference type="SUPFAM" id="SSF47413">
    <property type="entry name" value="lambda repressor-like DNA-binding domains"/>
    <property type="match status" value="1"/>
</dbReference>
<dbReference type="SUPFAM" id="SSF53822">
    <property type="entry name" value="Periplasmic binding protein-like I"/>
    <property type="match status" value="1"/>
</dbReference>
<accession>A0AA41UC42</accession>
<dbReference type="PANTHER" id="PTHR30146">
    <property type="entry name" value="LACI-RELATED TRANSCRIPTIONAL REPRESSOR"/>
    <property type="match status" value="1"/>
</dbReference>
<protein>
    <submittedName>
        <fullName evidence="5">Substrate-binding domain-containing protein</fullName>
    </submittedName>
</protein>
<dbReference type="Pfam" id="PF13377">
    <property type="entry name" value="Peripla_BP_3"/>
    <property type="match status" value="1"/>
</dbReference>
<keyword evidence="2" id="KW-0238">DNA-binding</keyword>
<dbReference type="Gene3D" id="1.10.260.40">
    <property type="entry name" value="lambda repressor-like DNA-binding domains"/>
    <property type="match status" value="1"/>
</dbReference>
<dbReference type="EMBL" id="JALAZD010000001">
    <property type="protein sequence ID" value="MCI0128188.1"/>
    <property type="molecule type" value="Genomic_DNA"/>
</dbReference>